<accession>A0A8S1DG75</accession>
<gene>
    <name evidence="2" type="ORF">CLODIP_2_CD00623</name>
</gene>
<proteinExistence type="predicted"/>
<dbReference type="Proteomes" id="UP000494165">
    <property type="component" value="Unassembled WGS sequence"/>
</dbReference>
<reference evidence="2 3" key="1">
    <citation type="submission" date="2020-04" db="EMBL/GenBank/DDBJ databases">
        <authorList>
            <person name="Alioto T."/>
            <person name="Alioto T."/>
            <person name="Gomez Garrido J."/>
        </authorList>
    </citation>
    <scope>NUCLEOTIDE SEQUENCE [LARGE SCALE GENOMIC DNA]</scope>
</reference>
<sequence>MNKKDTRFFSMSEDEDEEYADDTQAESSLDEIEEFTEDPEFLEKEWERKDRAWEQKQERRARCERV</sequence>
<dbReference type="EMBL" id="CADEPI010000174">
    <property type="protein sequence ID" value="CAB3378862.1"/>
    <property type="molecule type" value="Genomic_DNA"/>
</dbReference>
<comment type="caution">
    <text evidence="2">The sequence shown here is derived from an EMBL/GenBank/DDBJ whole genome shotgun (WGS) entry which is preliminary data.</text>
</comment>
<organism evidence="2 3">
    <name type="scientific">Cloeon dipterum</name>
    <dbReference type="NCBI Taxonomy" id="197152"/>
    <lineage>
        <taxon>Eukaryota</taxon>
        <taxon>Metazoa</taxon>
        <taxon>Ecdysozoa</taxon>
        <taxon>Arthropoda</taxon>
        <taxon>Hexapoda</taxon>
        <taxon>Insecta</taxon>
        <taxon>Pterygota</taxon>
        <taxon>Palaeoptera</taxon>
        <taxon>Ephemeroptera</taxon>
        <taxon>Pisciforma</taxon>
        <taxon>Baetidae</taxon>
        <taxon>Cloeon</taxon>
    </lineage>
</organism>
<name>A0A8S1DG75_9INSE</name>
<keyword evidence="3" id="KW-1185">Reference proteome</keyword>
<evidence type="ECO:0000256" key="1">
    <source>
        <dbReference type="SAM" id="MobiDB-lite"/>
    </source>
</evidence>
<dbReference type="AlphaFoldDB" id="A0A8S1DG75"/>
<feature type="region of interest" description="Disordered" evidence="1">
    <location>
        <begin position="1"/>
        <end position="41"/>
    </location>
</feature>
<evidence type="ECO:0000313" key="3">
    <source>
        <dbReference type="Proteomes" id="UP000494165"/>
    </source>
</evidence>
<protein>
    <submittedName>
        <fullName evidence="2">Uncharacterized protein</fullName>
    </submittedName>
</protein>
<feature type="compositionally biased region" description="Acidic residues" evidence="1">
    <location>
        <begin position="12"/>
        <end position="40"/>
    </location>
</feature>
<evidence type="ECO:0000313" key="2">
    <source>
        <dbReference type="EMBL" id="CAB3378862.1"/>
    </source>
</evidence>